<comment type="caution">
    <text evidence="1">The sequence shown here is derived from an EMBL/GenBank/DDBJ whole genome shotgun (WGS) entry which is preliminary data.</text>
</comment>
<proteinExistence type="predicted"/>
<sequence>MSARILGVTPGRVSQRHSDARRRLADGPVAAFHDLFREEERLRAVAEDAQTPLFERVRAGSVAAALKKAAQRLLGSMSVAANPEIHHGAELS</sequence>
<name>A0ABQ4G661_9ACTN</name>
<evidence type="ECO:0000313" key="2">
    <source>
        <dbReference type="Proteomes" id="UP000603904"/>
    </source>
</evidence>
<accession>A0ABQ4G661</accession>
<evidence type="ECO:0000313" key="1">
    <source>
        <dbReference type="EMBL" id="GIH42539.1"/>
    </source>
</evidence>
<dbReference type="EMBL" id="BOOC01000031">
    <property type="protein sequence ID" value="GIH42539.1"/>
    <property type="molecule type" value="Genomic_DNA"/>
</dbReference>
<keyword evidence="2" id="KW-1185">Reference proteome</keyword>
<dbReference type="Proteomes" id="UP000603904">
    <property type="component" value="Unassembled WGS sequence"/>
</dbReference>
<organism evidence="1 2">
    <name type="scientific">Microbispora corallina</name>
    <dbReference type="NCBI Taxonomy" id="83302"/>
    <lineage>
        <taxon>Bacteria</taxon>
        <taxon>Bacillati</taxon>
        <taxon>Actinomycetota</taxon>
        <taxon>Actinomycetes</taxon>
        <taxon>Streptosporangiales</taxon>
        <taxon>Streptosporangiaceae</taxon>
        <taxon>Microbispora</taxon>
    </lineage>
</organism>
<reference evidence="1 2" key="1">
    <citation type="submission" date="2021-01" db="EMBL/GenBank/DDBJ databases">
        <title>Whole genome shotgun sequence of Microbispora corallina NBRC 16416.</title>
        <authorList>
            <person name="Komaki H."/>
            <person name="Tamura T."/>
        </authorList>
    </citation>
    <scope>NUCLEOTIDE SEQUENCE [LARGE SCALE GENOMIC DNA]</scope>
    <source>
        <strain evidence="1 2">NBRC 16416</strain>
    </source>
</reference>
<dbReference type="RefSeq" id="WP_204059742.1">
    <property type="nucleotide sequence ID" value="NZ_BAAAGP010000006.1"/>
</dbReference>
<gene>
    <name evidence="1" type="ORF">Mco01_55390</name>
</gene>
<protein>
    <submittedName>
        <fullName evidence="1">Uncharacterized protein</fullName>
    </submittedName>
</protein>